<dbReference type="Proteomes" id="UP000297193">
    <property type="component" value="Segment"/>
</dbReference>
<organism evidence="1 2">
    <name type="scientific">Escherichia phage Jahat_MG145</name>
    <dbReference type="NCBI Taxonomy" id="2562601"/>
    <lineage>
        <taxon>Viruses</taxon>
        <taxon>Duplodnaviria</taxon>
        <taxon>Heunggongvirae</taxon>
        <taxon>Uroviricota</taxon>
        <taxon>Caudoviricetes</taxon>
        <taxon>Drexlerviridae</taxon>
        <taxon>Tempevirinae</taxon>
        <taxon>Jahatvirus</taxon>
        <taxon>Jahatvirus MG145</taxon>
    </lineage>
</organism>
<sequence>MATVTLKFVGECKNSWHFSSDRVYELDKDKDGDAFVYDNNMLKLYVELRVDGDFVGVNFEHYRFQVGSYDQMGVTYRVSVRCRKTGKTTIAYMGNSETLAKNSYEALANKPDFVRDFRIILQRLEPVTMMESD</sequence>
<accession>A0A4D6DY90</accession>
<keyword evidence="2" id="KW-1185">Reference proteome</keyword>
<evidence type="ECO:0000313" key="1">
    <source>
        <dbReference type="EMBL" id="QBZ71323.1"/>
    </source>
</evidence>
<name>A0A4D6DY90_9CAUD</name>
<dbReference type="EMBL" id="MK552105">
    <property type="protein sequence ID" value="QBZ71323.1"/>
    <property type="molecule type" value="Genomic_DNA"/>
</dbReference>
<reference evidence="2" key="1">
    <citation type="submission" date="2019-02" db="EMBL/GenBank/DDBJ databases">
        <authorList>
            <person name="Olsen N.S."/>
            <person name="Kot W."/>
            <person name="Hansen L.H."/>
        </authorList>
    </citation>
    <scope>NUCLEOTIDE SEQUENCE [LARGE SCALE GENOMIC DNA]</scope>
</reference>
<proteinExistence type="predicted"/>
<evidence type="ECO:0000313" key="2">
    <source>
        <dbReference type="Proteomes" id="UP000297193"/>
    </source>
</evidence>
<protein>
    <submittedName>
        <fullName evidence="1">Uncharacterized protein</fullName>
    </submittedName>
</protein>